<dbReference type="Pfam" id="PF00069">
    <property type="entry name" value="Pkinase"/>
    <property type="match status" value="1"/>
</dbReference>
<dbReference type="GeneID" id="87930886"/>
<accession>A0ABR0HF55</accession>
<proteinExistence type="predicted"/>
<feature type="compositionally biased region" description="Basic and acidic residues" evidence="1">
    <location>
        <begin position="724"/>
        <end position="734"/>
    </location>
</feature>
<evidence type="ECO:0000313" key="3">
    <source>
        <dbReference type="EMBL" id="KAK4666501.1"/>
    </source>
</evidence>
<dbReference type="SMART" id="SM00220">
    <property type="entry name" value="S_TKc"/>
    <property type="match status" value="1"/>
</dbReference>
<feature type="domain" description="Protein kinase" evidence="2">
    <location>
        <begin position="235"/>
        <end position="583"/>
    </location>
</feature>
<feature type="region of interest" description="Disordered" evidence="1">
    <location>
        <begin position="715"/>
        <end position="742"/>
    </location>
</feature>
<evidence type="ECO:0000256" key="1">
    <source>
        <dbReference type="SAM" id="MobiDB-lite"/>
    </source>
</evidence>
<dbReference type="Proteomes" id="UP001326199">
    <property type="component" value="Unassembled WGS sequence"/>
</dbReference>
<dbReference type="InterPro" id="IPR000719">
    <property type="entry name" value="Prot_kinase_dom"/>
</dbReference>
<name>A0ABR0HF55_9PEZI</name>
<evidence type="ECO:0000259" key="2">
    <source>
        <dbReference type="PROSITE" id="PS50011"/>
    </source>
</evidence>
<dbReference type="InterPro" id="IPR011009">
    <property type="entry name" value="Kinase-like_dom_sf"/>
</dbReference>
<dbReference type="Gene3D" id="1.10.510.10">
    <property type="entry name" value="Transferase(Phosphotransferase) domain 1"/>
    <property type="match status" value="1"/>
</dbReference>
<dbReference type="PROSITE" id="PS00108">
    <property type="entry name" value="PROTEIN_KINASE_ST"/>
    <property type="match status" value="1"/>
</dbReference>
<protein>
    <recommendedName>
        <fullName evidence="2">Protein kinase domain-containing protein</fullName>
    </recommendedName>
</protein>
<keyword evidence="4" id="KW-1185">Reference proteome</keyword>
<dbReference type="RefSeq" id="XP_062766467.1">
    <property type="nucleotide sequence ID" value="XM_062910543.1"/>
</dbReference>
<gene>
    <name evidence="3" type="ORF">QC763_300800</name>
</gene>
<dbReference type="SUPFAM" id="SSF56112">
    <property type="entry name" value="Protein kinase-like (PK-like)"/>
    <property type="match status" value="1"/>
</dbReference>
<evidence type="ECO:0000313" key="4">
    <source>
        <dbReference type="Proteomes" id="UP001326199"/>
    </source>
</evidence>
<dbReference type="PANTHER" id="PTHR24359:SF37">
    <property type="entry name" value="PROTEIN KINASE DOMAIN-CONTAINING PROTEIN"/>
    <property type="match status" value="1"/>
</dbReference>
<reference evidence="3 4" key="1">
    <citation type="journal article" date="2023" name="bioRxiv">
        <title>High-quality genome assemblies of four members of thePodospora anserinaspecies complex.</title>
        <authorList>
            <person name="Ament-Velasquez S.L."/>
            <person name="Vogan A.A."/>
            <person name="Wallerman O."/>
            <person name="Hartmann F."/>
            <person name="Gautier V."/>
            <person name="Silar P."/>
            <person name="Giraud T."/>
            <person name="Johannesson H."/>
        </authorList>
    </citation>
    <scope>NUCLEOTIDE SEQUENCE [LARGE SCALE GENOMIC DNA]</scope>
    <source>
        <strain evidence="3 4">CBS 411.78</strain>
    </source>
</reference>
<dbReference type="InterPro" id="IPR008271">
    <property type="entry name" value="Ser/Thr_kinase_AS"/>
</dbReference>
<dbReference type="PROSITE" id="PS50011">
    <property type="entry name" value="PROTEIN_KINASE_DOM"/>
    <property type="match status" value="1"/>
</dbReference>
<organism evidence="3 4">
    <name type="scientific">Podospora pseudopauciseta</name>
    <dbReference type="NCBI Taxonomy" id="2093780"/>
    <lineage>
        <taxon>Eukaryota</taxon>
        <taxon>Fungi</taxon>
        <taxon>Dikarya</taxon>
        <taxon>Ascomycota</taxon>
        <taxon>Pezizomycotina</taxon>
        <taxon>Sordariomycetes</taxon>
        <taxon>Sordariomycetidae</taxon>
        <taxon>Sordariales</taxon>
        <taxon>Podosporaceae</taxon>
        <taxon>Podospora</taxon>
    </lineage>
</organism>
<sequence>MPPIPNVHVVYDNRRVHRIDDRGNEAWSYKHARKRKTIKVSEQNPEIIRHIKDRLYKTAHKNKGFLGSQDRGMRFVTRAQFDNIITPEAVLQVVAKLACYQGLTARDHMQIAQDIYWGTEDGRRSPCRRLLASLIGTGNSEALGSIKTLIDEGLSDTCLPLLVKEVMEEDTLICAHHEHQHASINDMDLESRETFTALCRSFSVPFIKWKDGGKHCHYVLKSGGPLPMRGPLPMEKNDKMNEEGDFGEVFKVEIDPGDRDFDPEKNTNFFALKKLKKHGDSNGTSRADEFDLEIRSLIFAESRALKVPGPDDNGQTKRHLIQPLATFEVYDSTDPEPTFYFLFPLADCNLKQFWEKKRHDATREKHCGWMVEQFYLLAKALQCVHNERSLMFRSKRTDSNVFCRHGDIKPSNFLFFEDSQPGGLGRLVLGDFGMGRIHRKGSRSSQPAGERMATLSYQAPEFAKQDVVSLKTDIFSLGCVYLEHITWLLMGFEALDKFADARLETDPVYGFETDTFYNVSQSKDSVWLKEGVKRWIRDLKQHKDCVEVVYDLLEIIEHNMLEANHQNRINSVMLANNLEKVWIKWQRKDSLYGDRHWRESEIGSKAINRPNSSAKVLAISKELLWKQKANRASRRKIADNTTPNDHQNLPVKEITTVENPSGRFALERGKTFHWTMELELQSEDDSGSDRELSAERAEDIMTRVRALRRIKARERNDQVVNRFQKMDDISRSEGEPGSTGSR</sequence>
<dbReference type="EMBL" id="JAFFHB010000004">
    <property type="protein sequence ID" value="KAK4666501.1"/>
    <property type="molecule type" value="Genomic_DNA"/>
</dbReference>
<comment type="caution">
    <text evidence="3">The sequence shown here is derived from an EMBL/GenBank/DDBJ whole genome shotgun (WGS) entry which is preliminary data.</text>
</comment>
<dbReference type="PANTHER" id="PTHR24359">
    <property type="entry name" value="SERINE/THREONINE-PROTEIN KINASE SBK1"/>
    <property type="match status" value="1"/>
</dbReference>